<accession>A0A847D0C9</accession>
<organism evidence="5 6">
    <name type="scientific">Candidatus Dojkabacteria bacterium</name>
    <dbReference type="NCBI Taxonomy" id="2099670"/>
    <lineage>
        <taxon>Bacteria</taxon>
        <taxon>Candidatus Dojkabacteria</taxon>
    </lineage>
</organism>
<evidence type="ECO:0000259" key="4">
    <source>
        <dbReference type="PROSITE" id="PS51737"/>
    </source>
</evidence>
<dbReference type="Gene3D" id="3.90.1750.20">
    <property type="entry name" value="Putative Large Serine Recombinase, Chain B, Domain 2"/>
    <property type="match status" value="1"/>
</dbReference>
<evidence type="ECO:0000256" key="2">
    <source>
        <dbReference type="ARBA" id="ARBA00023172"/>
    </source>
</evidence>
<dbReference type="InterPro" id="IPR050639">
    <property type="entry name" value="SSR_resolvase"/>
</dbReference>
<feature type="coiled-coil region" evidence="3">
    <location>
        <begin position="189"/>
        <end position="254"/>
    </location>
</feature>
<dbReference type="InterPro" id="IPR011109">
    <property type="entry name" value="DNA_bind_recombinase_dom"/>
</dbReference>
<dbReference type="Pfam" id="PF07508">
    <property type="entry name" value="Recombinase"/>
    <property type="match status" value="1"/>
</dbReference>
<keyword evidence="2" id="KW-0233">DNA recombination</keyword>
<keyword evidence="3" id="KW-0175">Coiled coil</keyword>
<dbReference type="GO" id="GO:0000150">
    <property type="term" value="F:DNA strand exchange activity"/>
    <property type="evidence" value="ECO:0007669"/>
    <property type="project" value="InterPro"/>
</dbReference>
<protein>
    <recommendedName>
        <fullName evidence="4">Recombinase domain-containing protein</fullName>
    </recommendedName>
</protein>
<dbReference type="PANTHER" id="PTHR30461:SF2">
    <property type="entry name" value="SERINE RECOMBINASE PINE-RELATED"/>
    <property type="match status" value="1"/>
</dbReference>
<dbReference type="GO" id="GO:0003677">
    <property type="term" value="F:DNA binding"/>
    <property type="evidence" value="ECO:0007669"/>
    <property type="project" value="UniProtKB-KW"/>
</dbReference>
<dbReference type="InterPro" id="IPR038109">
    <property type="entry name" value="DNA_bind_recomb_sf"/>
</dbReference>
<evidence type="ECO:0000313" key="6">
    <source>
        <dbReference type="Proteomes" id="UP000545876"/>
    </source>
</evidence>
<dbReference type="AlphaFoldDB" id="A0A847D0C9"/>
<dbReference type="PANTHER" id="PTHR30461">
    <property type="entry name" value="DNA-INVERTASE FROM LAMBDOID PROPHAGE"/>
    <property type="match status" value="1"/>
</dbReference>
<proteinExistence type="predicted"/>
<name>A0A847D0C9_9BACT</name>
<keyword evidence="1" id="KW-0238">DNA-binding</keyword>
<evidence type="ECO:0000313" key="5">
    <source>
        <dbReference type="EMBL" id="NLD25365.1"/>
    </source>
</evidence>
<dbReference type="PROSITE" id="PS51737">
    <property type="entry name" value="RECOMBINASE_DNA_BIND"/>
    <property type="match status" value="1"/>
</dbReference>
<reference evidence="5 6" key="1">
    <citation type="journal article" date="2020" name="Biotechnol. Biofuels">
        <title>New insights from the biogas microbiome by comprehensive genome-resolved metagenomics of nearly 1600 species originating from multiple anaerobic digesters.</title>
        <authorList>
            <person name="Campanaro S."/>
            <person name="Treu L."/>
            <person name="Rodriguez-R L.M."/>
            <person name="Kovalovszki A."/>
            <person name="Ziels R.M."/>
            <person name="Maus I."/>
            <person name="Zhu X."/>
            <person name="Kougias P.G."/>
            <person name="Basile A."/>
            <person name="Luo G."/>
            <person name="Schluter A."/>
            <person name="Konstantinidis K.T."/>
            <person name="Angelidaki I."/>
        </authorList>
    </citation>
    <scope>NUCLEOTIDE SEQUENCE [LARGE SCALE GENOMIC DNA]</scope>
    <source>
        <strain evidence="5">AS06rmzACSIP_65</strain>
    </source>
</reference>
<gene>
    <name evidence="5" type="ORF">GX656_01850</name>
</gene>
<feature type="domain" description="Recombinase" evidence="4">
    <location>
        <begin position="1"/>
        <end position="106"/>
    </location>
</feature>
<evidence type="ECO:0000256" key="3">
    <source>
        <dbReference type="SAM" id="Coils"/>
    </source>
</evidence>
<dbReference type="EMBL" id="JAAZBX010000005">
    <property type="protein sequence ID" value="NLD25365.1"/>
    <property type="molecule type" value="Genomic_DNA"/>
</dbReference>
<evidence type="ECO:0000256" key="1">
    <source>
        <dbReference type="ARBA" id="ARBA00023125"/>
    </source>
</evidence>
<comment type="caution">
    <text evidence="5">The sequence shown here is derived from an EMBL/GenBank/DDBJ whole genome shotgun (WGS) entry which is preliminary data.</text>
</comment>
<dbReference type="Proteomes" id="UP000545876">
    <property type="component" value="Unassembled WGS sequence"/>
</dbReference>
<sequence length="379" mass="44127">MSVGRGQLREIIQDPQKAPLMKELLEEFSTGNYSAKTLRDKANKSGLINDRNRKLSTTGTYRYLIDPFYYGYFEWNGVLHEGGHKPLISKETYDLNQRILKRGSYPRYRVHNYALKGIVKCGECNGMVTWYEKKGRVYGECNMKDRDEDACKQKKCGREDKYLEEIVNILKTFQIYDKRLIEAIREELKKENRDQAVREELTLNQAETRIKQIRASLNTAYEDRINGIIDISKYQEIEKRYEEEQKGLEDTVKRIKKYSDKQKDIGLAIFDLAQNGEKIFEKADIDEKKTLLNTMFSNLYLLDGKMKYEINPAFTVMRDKVLQTNEMLLESSGVVRITNINPEKTELGKKVDVLDEIEYVTLTNSVIRSGRGSNPQPSQ</sequence>